<dbReference type="AlphaFoldDB" id="A0A2K9LNQ7"/>
<dbReference type="EMBL" id="CP022684">
    <property type="protein sequence ID" value="AUM13867.1"/>
    <property type="molecule type" value="Genomic_DNA"/>
</dbReference>
<dbReference type="RefSeq" id="WP_101895242.1">
    <property type="nucleotide sequence ID" value="NZ_CP022684.1"/>
</dbReference>
<feature type="chain" id="PRO_5014920955" description="Lipocalin-like domain-containing protein" evidence="1">
    <location>
        <begin position="24"/>
        <end position="263"/>
    </location>
</feature>
<evidence type="ECO:0008006" key="4">
    <source>
        <dbReference type="Google" id="ProtNLM"/>
    </source>
</evidence>
<proteinExistence type="predicted"/>
<feature type="signal peptide" evidence="1">
    <location>
        <begin position="1"/>
        <end position="23"/>
    </location>
</feature>
<sequence>MSMQFILKAALPAVMVSSLLVLPGCGGEQQPQDDVVRKTSGSPNKQGLWRMIEEFDGETFYSTVLVRGTGNSVTMNDCSRAFEVDSMTLSGNQYSGYNHDLAPLQVLNNDTMRWAYTNQSRQFEKMDTNPQFNMGEFRVSSPLLPDVVASNLVCVQFSETDQGEVLVLTTQVLGHPLLVTITADGGLSEGSYGVEPYGNQDAMVIFSGSHWANTTLTGYDEISDGTLTITSRGNVWIEGEVQGVLRNGTTPISVTFNVETPRN</sequence>
<protein>
    <recommendedName>
        <fullName evidence="4">Lipocalin-like domain-containing protein</fullName>
    </recommendedName>
</protein>
<evidence type="ECO:0000256" key="1">
    <source>
        <dbReference type="SAM" id="SignalP"/>
    </source>
</evidence>
<evidence type="ECO:0000313" key="3">
    <source>
        <dbReference type="Proteomes" id="UP000235116"/>
    </source>
</evidence>
<gene>
    <name evidence="2" type="ORF">Kalk_16155</name>
</gene>
<dbReference type="Proteomes" id="UP000235116">
    <property type="component" value="Chromosome"/>
</dbReference>
<dbReference type="KEGG" id="kak:Kalk_16155"/>
<organism evidence="2 3">
    <name type="scientific">Ketobacter alkanivorans</name>
    <dbReference type="NCBI Taxonomy" id="1917421"/>
    <lineage>
        <taxon>Bacteria</taxon>
        <taxon>Pseudomonadati</taxon>
        <taxon>Pseudomonadota</taxon>
        <taxon>Gammaproteobacteria</taxon>
        <taxon>Pseudomonadales</taxon>
        <taxon>Ketobacteraceae</taxon>
        <taxon>Ketobacter</taxon>
    </lineage>
</organism>
<name>A0A2K9LNQ7_9GAMM</name>
<evidence type="ECO:0000313" key="2">
    <source>
        <dbReference type="EMBL" id="AUM13867.1"/>
    </source>
</evidence>
<keyword evidence="1" id="KW-0732">Signal</keyword>
<reference evidence="3" key="1">
    <citation type="submission" date="2017-08" db="EMBL/GenBank/DDBJ databases">
        <title>Direct submision.</title>
        <authorList>
            <person name="Kim S.-J."/>
            <person name="Rhee S.-K."/>
        </authorList>
    </citation>
    <scope>NUCLEOTIDE SEQUENCE [LARGE SCALE GENOMIC DNA]</scope>
    <source>
        <strain evidence="3">GI5</strain>
    </source>
</reference>
<accession>A0A2K9LNQ7</accession>
<keyword evidence="3" id="KW-1185">Reference proteome</keyword>